<proteinExistence type="predicted"/>
<dbReference type="Proteomes" id="UP000887576">
    <property type="component" value="Unplaced"/>
</dbReference>
<accession>A0AC34QUE8</accession>
<name>A0AC34QUE8_9BILA</name>
<organism evidence="1 2">
    <name type="scientific">Panagrolaimus sp. JU765</name>
    <dbReference type="NCBI Taxonomy" id="591449"/>
    <lineage>
        <taxon>Eukaryota</taxon>
        <taxon>Metazoa</taxon>
        <taxon>Ecdysozoa</taxon>
        <taxon>Nematoda</taxon>
        <taxon>Chromadorea</taxon>
        <taxon>Rhabditida</taxon>
        <taxon>Tylenchina</taxon>
        <taxon>Panagrolaimomorpha</taxon>
        <taxon>Panagrolaimoidea</taxon>
        <taxon>Panagrolaimidae</taxon>
        <taxon>Panagrolaimus</taxon>
    </lineage>
</organism>
<evidence type="ECO:0000313" key="1">
    <source>
        <dbReference type="Proteomes" id="UP000887576"/>
    </source>
</evidence>
<reference evidence="2" key="1">
    <citation type="submission" date="2022-11" db="UniProtKB">
        <authorList>
            <consortium name="WormBaseParasite"/>
        </authorList>
    </citation>
    <scope>IDENTIFICATION</scope>
</reference>
<evidence type="ECO:0000313" key="2">
    <source>
        <dbReference type="WBParaSite" id="JU765_v2.g19468.t1"/>
    </source>
</evidence>
<dbReference type="WBParaSite" id="JU765_v2.g19468.t1">
    <property type="protein sequence ID" value="JU765_v2.g19468.t1"/>
    <property type="gene ID" value="JU765_v2.g19468"/>
</dbReference>
<protein>
    <submittedName>
        <fullName evidence="2">Clusterin-associated protein 1</fullName>
    </submittedName>
</protein>
<sequence>MSYRELRDATEILRTLEYPRLVSIENFRIPNFELLSEILEWVVKKFDPNVRIPKVKETESDRILFIKSCILALMQKARIKLNPRNLYMSDGHAIRELTPVLKMLYQTTKPTTEKEKEWVQVASLRNHINTKKQEIRMATQIAIEIPSGGATIYDLLSKFLFAKEARMRALSQQLNVGEVEKHVRQMIEKASKEKTEIENKLNNIGQDEQNLDAKIERRRLECEQLQKRLTKLQAYRPPNRDEFEKFEEQLKVLYQEYVVRYRNLGYVKQQMNEVEMIENEKSIDAEKNMRLAVEKMRQENTGVPPVDLKIDEDEKIVPPRVYGNMIGAGLSDNEEDDDDELDDDDEDEVLDIHNDYELDNYGNTNVNGNADLDNVENFNPESNGENLDEQQHSDTDF</sequence>